<keyword evidence="2" id="KW-0732">Signal</keyword>
<sequence length="224" mass="22675">MASLLIIVGGTIAGPIVGTELVKKRHSSNSTATSTSLHASSTPTATQAPTTATGTTVETATPEEIGIGSTFNASFTYYGSSDNPGAPTCNTLGTSCGFYTDPGYASAVSQNLYGAVPGAGVGLACGTCWKLDASTDTIGNKLPNASSIIIMVNNLCQAAGNTLCGQHNLSSTNQFGAQIAFDLCADTQAPEVLFGSSDVALALGNATRVYCEEWQGTRVPSGSD</sequence>
<keyword evidence="4" id="KW-1185">Reference proteome</keyword>
<feature type="signal peptide" evidence="2">
    <location>
        <begin position="1"/>
        <end position="18"/>
    </location>
</feature>
<feature type="chain" id="PRO_5041284001" description="Expansin-like EG45 domain-containing protein" evidence="2">
    <location>
        <begin position="19"/>
        <end position="224"/>
    </location>
</feature>
<name>A0AA38VFJ2_9PEZI</name>
<dbReference type="SUPFAM" id="SSF50685">
    <property type="entry name" value="Barwin-like endoglucanases"/>
    <property type="match status" value="1"/>
</dbReference>
<evidence type="ECO:0008006" key="5">
    <source>
        <dbReference type="Google" id="ProtNLM"/>
    </source>
</evidence>
<gene>
    <name evidence="3" type="ORF">NKR23_g4742</name>
</gene>
<evidence type="ECO:0000256" key="1">
    <source>
        <dbReference type="SAM" id="MobiDB-lite"/>
    </source>
</evidence>
<dbReference type="AlphaFoldDB" id="A0AA38VFJ2"/>
<accession>A0AA38VFJ2</accession>
<comment type="caution">
    <text evidence="3">The sequence shown here is derived from an EMBL/GenBank/DDBJ whole genome shotgun (WGS) entry which is preliminary data.</text>
</comment>
<evidence type="ECO:0000256" key="2">
    <source>
        <dbReference type="SAM" id="SignalP"/>
    </source>
</evidence>
<evidence type="ECO:0000313" key="4">
    <source>
        <dbReference type="Proteomes" id="UP001174694"/>
    </source>
</evidence>
<protein>
    <recommendedName>
        <fullName evidence="5">Expansin-like EG45 domain-containing protein</fullName>
    </recommendedName>
</protein>
<dbReference type="InterPro" id="IPR036908">
    <property type="entry name" value="RlpA-like_sf"/>
</dbReference>
<proteinExistence type="predicted"/>
<dbReference type="Gene3D" id="2.40.40.10">
    <property type="entry name" value="RlpA-like domain"/>
    <property type="match status" value="1"/>
</dbReference>
<reference evidence="3" key="1">
    <citation type="submission" date="2022-07" db="EMBL/GenBank/DDBJ databases">
        <title>Fungi with potential for degradation of polypropylene.</title>
        <authorList>
            <person name="Gostincar C."/>
        </authorList>
    </citation>
    <scope>NUCLEOTIDE SEQUENCE</scope>
    <source>
        <strain evidence="3">EXF-13308</strain>
    </source>
</reference>
<feature type="region of interest" description="Disordered" evidence="1">
    <location>
        <begin position="27"/>
        <end position="59"/>
    </location>
</feature>
<dbReference type="EMBL" id="JANBVO010000011">
    <property type="protein sequence ID" value="KAJ9148849.1"/>
    <property type="molecule type" value="Genomic_DNA"/>
</dbReference>
<feature type="compositionally biased region" description="Low complexity" evidence="1">
    <location>
        <begin position="28"/>
        <end position="59"/>
    </location>
</feature>
<dbReference type="Proteomes" id="UP001174694">
    <property type="component" value="Unassembled WGS sequence"/>
</dbReference>
<evidence type="ECO:0000313" key="3">
    <source>
        <dbReference type="EMBL" id="KAJ9148849.1"/>
    </source>
</evidence>
<dbReference type="Pfam" id="PF22514">
    <property type="entry name" value="EXPB1_D1"/>
    <property type="match status" value="1"/>
</dbReference>
<organism evidence="3 4">
    <name type="scientific">Pleurostoma richardsiae</name>
    <dbReference type="NCBI Taxonomy" id="41990"/>
    <lineage>
        <taxon>Eukaryota</taxon>
        <taxon>Fungi</taxon>
        <taxon>Dikarya</taxon>
        <taxon>Ascomycota</taxon>
        <taxon>Pezizomycotina</taxon>
        <taxon>Sordariomycetes</taxon>
        <taxon>Sordariomycetidae</taxon>
        <taxon>Calosphaeriales</taxon>
        <taxon>Pleurostomataceae</taxon>
        <taxon>Pleurostoma</taxon>
    </lineage>
</organism>